<accession>A0A4T0X330</accession>
<evidence type="ECO:0000256" key="3">
    <source>
        <dbReference type="ARBA" id="ARBA00009731"/>
    </source>
</evidence>
<evidence type="ECO:0000256" key="4">
    <source>
        <dbReference type="ARBA" id="ARBA00011335"/>
    </source>
</evidence>
<evidence type="ECO:0000256" key="11">
    <source>
        <dbReference type="RuleBase" id="RU362127"/>
    </source>
</evidence>
<evidence type="ECO:0000256" key="10">
    <source>
        <dbReference type="ARBA" id="ARBA00032062"/>
    </source>
</evidence>
<dbReference type="AlphaFoldDB" id="A0A4T0X330"/>
<evidence type="ECO:0000256" key="6">
    <source>
        <dbReference type="ARBA" id="ARBA00022692"/>
    </source>
</evidence>
<proteinExistence type="inferred from homology"/>
<evidence type="ECO:0000313" key="12">
    <source>
        <dbReference type="EMBL" id="TID29563.1"/>
    </source>
</evidence>
<dbReference type="GO" id="GO:0004577">
    <property type="term" value="F:N-acetylglucosaminyldiphosphodolichol N-acetylglucosaminyltransferase activity"/>
    <property type="evidence" value="ECO:0007669"/>
    <property type="project" value="TreeGrafter"/>
</dbReference>
<keyword evidence="8" id="KW-1133">Transmembrane helix</keyword>
<keyword evidence="13" id="KW-1185">Reference proteome</keyword>
<evidence type="ECO:0000256" key="7">
    <source>
        <dbReference type="ARBA" id="ARBA00022824"/>
    </source>
</evidence>
<dbReference type="GO" id="GO:0006488">
    <property type="term" value="P:dolichol-linked oligosaccharide biosynthetic process"/>
    <property type="evidence" value="ECO:0007669"/>
    <property type="project" value="InterPro"/>
</dbReference>
<keyword evidence="6" id="KW-0812">Transmembrane</keyword>
<gene>
    <name evidence="11" type="primary">ALG14</name>
    <name evidence="12" type="ORF">CANINC_001837</name>
</gene>
<evidence type="ECO:0000256" key="9">
    <source>
        <dbReference type="ARBA" id="ARBA00023136"/>
    </source>
</evidence>
<dbReference type="PANTHER" id="PTHR12154:SF4">
    <property type="entry name" value="UDP-N-ACETYLGLUCOSAMINE TRANSFERASE SUBUNIT ALG14 HOMOLOG"/>
    <property type="match status" value="1"/>
</dbReference>
<dbReference type="EMBL" id="SELW01000283">
    <property type="protein sequence ID" value="TID29563.1"/>
    <property type="molecule type" value="Genomic_DNA"/>
</dbReference>
<evidence type="ECO:0000256" key="1">
    <source>
        <dbReference type="ARBA" id="ARBA00004389"/>
    </source>
</evidence>
<dbReference type="GO" id="GO:0031965">
    <property type="term" value="C:nuclear membrane"/>
    <property type="evidence" value="ECO:0007669"/>
    <property type="project" value="UniProtKB-SubCell"/>
</dbReference>
<dbReference type="STRING" id="52247.A0A4T0X330"/>
<dbReference type="Pfam" id="PF08660">
    <property type="entry name" value="Alg14"/>
    <property type="match status" value="1"/>
</dbReference>
<sequence>MPMGKKKRNLSKVVDMPGKMLILLGSGGHTGEMLRILEQNEIGGLKREYVISSGDETSLRKLQRFEESVGGDYKVVNLYRARNVGDGKLVAFWKSILSFSDALRKIKWENDLFLTNGPGTAVPIAYLLFFMKIIGISKCRIIYVESLARVNDLSITGKLLLPVSDRIIVQWPNVVKKYNRCEYHGMLV</sequence>
<evidence type="ECO:0000256" key="5">
    <source>
        <dbReference type="ARBA" id="ARBA00017467"/>
    </source>
</evidence>
<name>A0A4T0X330_9ASCO</name>
<dbReference type="PANTHER" id="PTHR12154">
    <property type="entry name" value="GLYCOSYL TRANSFERASE-RELATED"/>
    <property type="match status" value="1"/>
</dbReference>
<comment type="similarity">
    <text evidence="3 11">Belongs to the ALG14 family.</text>
</comment>
<protein>
    <recommendedName>
        <fullName evidence="5 11">UDP-N-acetylglucosamine transferase subunit ALG14</fullName>
    </recommendedName>
    <alternativeName>
        <fullName evidence="10 11">Asparagine-linked glycosylation protein 14</fullName>
    </alternativeName>
</protein>
<comment type="subunit">
    <text evidence="4 11">Heterodimer with ALG13 to form a functional enzyme.</text>
</comment>
<evidence type="ECO:0000256" key="8">
    <source>
        <dbReference type="ARBA" id="ARBA00022989"/>
    </source>
</evidence>
<dbReference type="InterPro" id="IPR013969">
    <property type="entry name" value="Oligosacch_biosynth_Alg14"/>
</dbReference>
<comment type="caution">
    <text evidence="12">The sequence shown here is derived from an EMBL/GenBank/DDBJ whole genome shotgun (WGS) entry which is preliminary data.</text>
</comment>
<organism evidence="12 13">
    <name type="scientific">Pichia inconspicua</name>
    <dbReference type="NCBI Taxonomy" id="52247"/>
    <lineage>
        <taxon>Eukaryota</taxon>
        <taxon>Fungi</taxon>
        <taxon>Dikarya</taxon>
        <taxon>Ascomycota</taxon>
        <taxon>Saccharomycotina</taxon>
        <taxon>Pichiomycetes</taxon>
        <taxon>Pichiales</taxon>
        <taxon>Pichiaceae</taxon>
        <taxon>Pichia</taxon>
    </lineage>
</organism>
<keyword evidence="7 11" id="KW-0256">Endoplasmic reticulum</keyword>
<comment type="function">
    <text evidence="11">Involved in protein N-glycosylation. Essential for the second step of the dolichol-linked oligosaccharide pathway. Anchors the catalytic subunit ALG13 to the ER.</text>
</comment>
<evidence type="ECO:0000313" key="13">
    <source>
        <dbReference type="Proteomes" id="UP000307173"/>
    </source>
</evidence>
<keyword evidence="9" id="KW-0472">Membrane</keyword>
<dbReference type="Proteomes" id="UP000307173">
    <property type="component" value="Unassembled WGS sequence"/>
</dbReference>
<dbReference type="Gene3D" id="3.40.50.2000">
    <property type="entry name" value="Glycogen Phosphorylase B"/>
    <property type="match status" value="1"/>
</dbReference>
<evidence type="ECO:0000256" key="2">
    <source>
        <dbReference type="ARBA" id="ARBA00004590"/>
    </source>
</evidence>
<dbReference type="GO" id="GO:0043541">
    <property type="term" value="C:UDP-N-acetylglucosamine transferase complex"/>
    <property type="evidence" value="ECO:0007669"/>
    <property type="project" value="TreeGrafter"/>
</dbReference>
<dbReference type="OrthoDB" id="17098at2759"/>
<comment type="subcellular location">
    <subcellularLocation>
        <location evidence="1 11">Endoplasmic reticulum membrane</location>
        <topology evidence="1 11">Single-pass membrane protein</topology>
    </subcellularLocation>
    <subcellularLocation>
        <location evidence="2">Nucleus membrane</location>
        <topology evidence="2">Single-pass membrane protein</topology>
    </subcellularLocation>
</comment>
<reference evidence="12 13" key="1">
    <citation type="journal article" date="2019" name="Front. Genet.">
        <title>Whole-Genome Sequencing of the Opportunistic Yeast Pathogen Candida inconspicua Uncovers Its Hybrid Origin.</title>
        <authorList>
            <person name="Mixao V."/>
            <person name="Hansen A.P."/>
            <person name="Saus E."/>
            <person name="Boekhout T."/>
            <person name="Lass-Florl C."/>
            <person name="Gabaldon T."/>
        </authorList>
    </citation>
    <scope>NUCLEOTIDE SEQUENCE [LARGE SCALE GENOMIC DNA]</scope>
    <source>
        <strain evidence="12 13">CBS 180</strain>
    </source>
</reference>